<accession>A0ABV1NX54</accession>
<dbReference type="RefSeq" id="WP_082503341.1">
    <property type="nucleotide sequence ID" value="NZ_BAAAMM010000024.1"/>
</dbReference>
<keyword evidence="2" id="KW-1185">Reference proteome</keyword>
<evidence type="ECO:0000313" key="2">
    <source>
        <dbReference type="Proteomes" id="UP001482520"/>
    </source>
</evidence>
<keyword evidence="1" id="KW-0282">Flagellum</keyword>
<dbReference type="Pfam" id="PF06289">
    <property type="entry name" value="FlbD"/>
    <property type="match status" value="1"/>
</dbReference>
<keyword evidence="1" id="KW-0969">Cilium</keyword>
<proteinExistence type="predicted"/>
<dbReference type="Proteomes" id="UP001482520">
    <property type="component" value="Unassembled WGS sequence"/>
</dbReference>
<dbReference type="PANTHER" id="PTHR39185:SF1">
    <property type="entry name" value="SWARMING MOTILITY PROTEIN SWRD"/>
    <property type="match status" value="1"/>
</dbReference>
<name>A0ABV1NX54_9ACTN</name>
<gene>
    <name evidence="1" type="ORF">V6R90_07305</name>
</gene>
<protein>
    <submittedName>
        <fullName evidence="1">Flagellar FlbD family protein</fullName>
    </submittedName>
</protein>
<evidence type="ECO:0000313" key="1">
    <source>
        <dbReference type="EMBL" id="MEQ7847082.1"/>
    </source>
</evidence>
<organism evidence="1 2">
    <name type="scientific">Nocardioides kribbensis</name>
    <dbReference type="NCBI Taxonomy" id="305517"/>
    <lineage>
        <taxon>Bacteria</taxon>
        <taxon>Bacillati</taxon>
        <taxon>Actinomycetota</taxon>
        <taxon>Actinomycetes</taxon>
        <taxon>Propionibacteriales</taxon>
        <taxon>Nocardioidaceae</taxon>
        <taxon>Nocardioides</taxon>
    </lineage>
</organism>
<dbReference type="PANTHER" id="PTHR39185">
    <property type="entry name" value="SWARMING MOTILITY PROTEIN SWRD"/>
    <property type="match status" value="1"/>
</dbReference>
<sequence>MISLTRLSGSVFALNSDLIERIDSTPDTVITLVDGSKYVVAESMTAVVSIIRHHRAELIALSGYVRIGEQTPEALGSARAALDVDLGEQLAGRRPALSVVAHHAPRAAETGPDAGLATGLDTGLDVGADHSALAPLGPGATR</sequence>
<dbReference type="InterPro" id="IPR009384">
    <property type="entry name" value="SwrD-like"/>
</dbReference>
<dbReference type="EMBL" id="JBEGDP010000005">
    <property type="protein sequence ID" value="MEQ7847082.1"/>
    <property type="molecule type" value="Genomic_DNA"/>
</dbReference>
<comment type="caution">
    <text evidence="1">The sequence shown here is derived from an EMBL/GenBank/DDBJ whole genome shotgun (WGS) entry which is preliminary data.</text>
</comment>
<reference evidence="1 2" key="1">
    <citation type="submission" date="2024-02" db="EMBL/GenBank/DDBJ databases">
        <title>Full genome sequence of Nocardioides kribbensis.</title>
        <authorList>
            <person name="Poletto B.L."/>
            <person name="Silva G."/>
            <person name="Galante D."/>
            <person name="Campos K.R."/>
            <person name="Santos M.B.N."/>
            <person name="Sacchi C.T."/>
        </authorList>
    </citation>
    <scope>NUCLEOTIDE SEQUENCE [LARGE SCALE GENOMIC DNA]</scope>
    <source>
        <strain evidence="1 2">O4R</strain>
    </source>
</reference>
<keyword evidence="1" id="KW-0966">Cell projection</keyword>